<dbReference type="EMBL" id="QJKB01000006">
    <property type="protein sequence ID" value="PXX42092.1"/>
    <property type="molecule type" value="Genomic_DNA"/>
</dbReference>
<dbReference type="Pfam" id="PF00196">
    <property type="entry name" value="GerE"/>
    <property type="match status" value="1"/>
</dbReference>
<comment type="caution">
    <text evidence="6">The sequence shown here is derived from an EMBL/GenBank/DDBJ whole genome shotgun (WGS) entry which is preliminary data.</text>
</comment>
<dbReference type="GO" id="GO:0000160">
    <property type="term" value="P:phosphorelay signal transduction system"/>
    <property type="evidence" value="ECO:0007669"/>
    <property type="project" value="InterPro"/>
</dbReference>
<dbReference type="InterPro" id="IPR000792">
    <property type="entry name" value="Tscrpt_reg_LuxR_C"/>
</dbReference>
<proteinExistence type="predicted"/>
<dbReference type="PANTHER" id="PTHR43214:SF43">
    <property type="entry name" value="TWO-COMPONENT RESPONSE REGULATOR"/>
    <property type="match status" value="1"/>
</dbReference>
<sequence>MMNIRVLLAEDHALVRSGIHSLLKTMPGMQVVAEAADGAAALAEAEAHRPDLAILDIAMKGMNGIEAVRHFRARFPDVKLLMLSMYSSEEYVMQALNAGASGYLLKDSATYELERAIRQVMQGQRYLDSFLSPQALDQYMRKVAEKGTNMEVLTPRQRQILQLIAEGDNTKEIAYRLNLSGKTVETHRAQLMDRLDIHDVPGLVRYAIRVGLTTAEK</sequence>
<reference evidence="6 7" key="1">
    <citation type="submission" date="2018-05" db="EMBL/GenBank/DDBJ databases">
        <title>Genomic Encyclopedia of Type Strains, Phase IV (KMG-IV): sequencing the most valuable type-strain genomes for metagenomic binning, comparative biology and taxonomic classification.</title>
        <authorList>
            <person name="Goeker M."/>
        </authorList>
    </citation>
    <scope>NUCLEOTIDE SEQUENCE [LARGE SCALE GENOMIC DNA]</scope>
    <source>
        <strain evidence="6 7">DSM 19792</strain>
    </source>
</reference>
<dbReference type="PANTHER" id="PTHR43214">
    <property type="entry name" value="TWO-COMPONENT RESPONSE REGULATOR"/>
    <property type="match status" value="1"/>
</dbReference>
<dbReference type="SUPFAM" id="SSF46894">
    <property type="entry name" value="C-terminal effector domain of the bipartite response regulators"/>
    <property type="match status" value="1"/>
</dbReference>
<dbReference type="InterPro" id="IPR058245">
    <property type="entry name" value="NreC/VraR/RcsB-like_REC"/>
</dbReference>
<evidence type="ECO:0000259" key="4">
    <source>
        <dbReference type="PROSITE" id="PS50043"/>
    </source>
</evidence>
<dbReference type="PROSITE" id="PS50110">
    <property type="entry name" value="RESPONSE_REGULATORY"/>
    <property type="match status" value="1"/>
</dbReference>
<keyword evidence="2" id="KW-0238">DNA-binding</keyword>
<dbReference type="PROSITE" id="PS50043">
    <property type="entry name" value="HTH_LUXR_2"/>
    <property type="match status" value="1"/>
</dbReference>
<dbReference type="Pfam" id="PF00072">
    <property type="entry name" value="Response_reg"/>
    <property type="match status" value="1"/>
</dbReference>
<keyword evidence="1 3" id="KW-0597">Phosphoprotein</keyword>
<dbReference type="InterPro" id="IPR039420">
    <property type="entry name" value="WalR-like"/>
</dbReference>
<gene>
    <name evidence="6" type="ORF">DFR42_106272</name>
</gene>
<keyword evidence="7" id="KW-1185">Reference proteome</keyword>
<dbReference type="SUPFAM" id="SSF52172">
    <property type="entry name" value="CheY-like"/>
    <property type="match status" value="1"/>
</dbReference>
<evidence type="ECO:0000313" key="6">
    <source>
        <dbReference type="EMBL" id="PXX42092.1"/>
    </source>
</evidence>
<evidence type="ECO:0000256" key="1">
    <source>
        <dbReference type="ARBA" id="ARBA00022553"/>
    </source>
</evidence>
<evidence type="ECO:0000256" key="2">
    <source>
        <dbReference type="ARBA" id="ARBA00023125"/>
    </source>
</evidence>
<feature type="modified residue" description="4-aspartylphosphate" evidence="3">
    <location>
        <position position="56"/>
    </location>
</feature>
<dbReference type="CDD" id="cd06170">
    <property type="entry name" value="LuxR_C_like"/>
    <property type="match status" value="1"/>
</dbReference>
<dbReference type="SMART" id="SM00448">
    <property type="entry name" value="REC"/>
    <property type="match status" value="1"/>
</dbReference>
<dbReference type="Gene3D" id="3.40.50.2300">
    <property type="match status" value="1"/>
</dbReference>
<dbReference type="CDD" id="cd17535">
    <property type="entry name" value="REC_NarL-like"/>
    <property type="match status" value="1"/>
</dbReference>
<dbReference type="GO" id="GO:0003677">
    <property type="term" value="F:DNA binding"/>
    <property type="evidence" value="ECO:0007669"/>
    <property type="project" value="UniProtKB-KW"/>
</dbReference>
<accession>A0A318J5W2</accession>
<dbReference type="GO" id="GO:0006355">
    <property type="term" value="P:regulation of DNA-templated transcription"/>
    <property type="evidence" value="ECO:0007669"/>
    <property type="project" value="InterPro"/>
</dbReference>
<organism evidence="6 7">
    <name type="scientific">Undibacterium pigrum</name>
    <dbReference type="NCBI Taxonomy" id="401470"/>
    <lineage>
        <taxon>Bacteria</taxon>
        <taxon>Pseudomonadati</taxon>
        <taxon>Pseudomonadota</taxon>
        <taxon>Betaproteobacteria</taxon>
        <taxon>Burkholderiales</taxon>
        <taxon>Oxalobacteraceae</taxon>
        <taxon>Undibacterium</taxon>
    </lineage>
</organism>
<evidence type="ECO:0000259" key="5">
    <source>
        <dbReference type="PROSITE" id="PS50110"/>
    </source>
</evidence>
<dbReference type="AlphaFoldDB" id="A0A318J5W2"/>
<evidence type="ECO:0000256" key="3">
    <source>
        <dbReference type="PROSITE-ProRule" id="PRU00169"/>
    </source>
</evidence>
<feature type="domain" description="Response regulatory" evidence="5">
    <location>
        <begin position="5"/>
        <end position="121"/>
    </location>
</feature>
<dbReference type="PRINTS" id="PR00038">
    <property type="entry name" value="HTHLUXR"/>
</dbReference>
<dbReference type="SMART" id="SM00421">
    <property type="entry name" value="HTH_LUXR"/>
    <property type="match status" value="1"/>
</dbReference>
<name>A0A318J5W2_9BURK</name>
<evidence type="ECO:0000313" key="7">
    <source>
        <dbReference type="Proteomes" id="UP000247792"/>
    </source>
</evidence>
<protein>
    <submittedName>
        <fullName evidence="6">LuxR family two component transcriptional regulator</fullName>
    </submittedName>
</protein>
<dbReference type="InterPro" id="IPR001789">
    <property type="entry name" value="Sig_transdc_resp-reg_receiver"/>
</dbReference>
<dbReference type="InterPro" id="IPR016032">
    <property type="entry name" value="Sig_transdc_resp-reg_C-effctor"/>
</dbReference>
<dbReference type="InterPro" id="IPR011006">
    <property type="entry name" value="CheY-like_superfamily"/>
</dbReference>
<feature type="domain" description="HTH luxR-type" evidence="4">
    <location>
        <begin position="146"/>
        <end position="211"/>
    </location>
</feature>
<dbReference type="Proteomes" id="UP000247792">
    <property type="component" value="Unassembled WGS sequence"/>
</dbReference>